<keyword evidence="2" id="KW-0732">Signal</keyword>
<organism evidence="4 5">
    <name type="scientific">Trichonephila inaurata madagascariensis</name>
    <dbReference type="NCBI Taxonomy" id="2747483"/>
    <lineage>
        <taxon>Eukaryota</taxon>
        <taxon>Metazoa</taxon>
        <taxon>Ecdysozoa</taxon>
        <taxon>Arthropoda</taxon>
        <taxon>Chelicerata</taxon>
        <taxon>Arachnida</taxon>
        <taxon>Araneae</taxon>
        <taxon>Araneomorphae</taxon>
        <taxon>Entelegynae</taxon>
        <taxon>Araneoidea</taxon>
        <taxon>Nephilidae</taxon>
        <taxon>Trichonephila</taxon>
        <taxon>Trichonephila inaurata</taxon>
    </lineage>
</organism>
<feature type="signal peptide" evidence="2">
    <location>
        <begin position="1"/>
        <end position="19"/>
    </location>
</feature>
<comment type="caution">
    <text evidence="4">The sequence shown here is derived from an EMBL/GenBank/DDBJ whole genome shotgun (WGS) entry which is preliminary data.</text>
</comment>
<dbReference type="OrthoDB" id="6508095at2759"/>
<evidence type="ECO:0000259" key="3">
    <source>
        <dbReference type="Pfam" id="PF00135"/>
    </source>
</evidence>
<dbReference type="AlphaFoldDB" id="A0A8X6YEJ0"/>
<dbReference type="InterPro" id="IPR029058">
    <property type="entry name" value="AB_hydrolase_fold"/>
</dbReference>
<accession>A0A8X6YEJ0</accession>
<name>A0A8X6YEJ0_9ARAC</name>
<reference evidence="4" key="1">
    <citation type="submission" date="2020-08" db="EMBL/GenBank/DDBJ databases">
        <title>Multicomponent nature underlies the extraordinary mechanical properties of spider dragline silk.</title>
        <authorList>
            <person name="Kono N."/>
            <person name="Nakamura H."/>
            <person name="Mori M."/>
            <person name="Yoshida Y."/>
            <person name="Ohtoshi R."/>
            <person name="Malay A.D."/>
            <person name="Moran D.A.P."/>
            <person name="Tomita M."/>
            <person name="Numata K."/>
            <person name="Arakawa K."/>
        </authorList>
    </citation>
    <scope>NUCLEOTIDE SEQUENCE</scope>
</reference>
<evidence type="ECO:0000313" key="5">
    <source>
        <dbReference type="Proteomes" id="UP000886998"/>
    </source>
</evidence>
<dbReference type="EMBL" id="BMAV01017519">
    <property type="protein sequence ID" value="GFY69223.1"/>
    <property type="molecule type" value="Genomic_DNA"/>
</dbReference>
<proteinExistence type="predicted"/>
<keyword evidence="1" id="KW-0325">Glycoprotein</keyword>
<evidence type="ECO:0000256" key="2">
    <source>
        <dbReference type="SAM" id="SignalP"/>
    </source>
</evidence>
<dbReference type="Gene3D" id="3.40.50.1820">
    <property type="entry name" value="alpha/beta hydrolase"/>
    <property type="match status" value="1"/>
</dbReference>
<feature type="chain" id="PRO_5036465544" evidence="2">
    <location>
        <begin position="20"/>
        <end position="93"/>
    </location>
</feature>
<evidence type="ECO:0000256" key="1">
    <source>
        <dbReference type="ARBA" id="ARBA00023180"/>
    </source>
</evidence>
<dbReference type="Proteomes" id="UP000886998">
    <property type="component" value="Unassembled WGS sequence"/>
</dbReference>
<gene>
    <name evidence="4" type="primary">NCL1_21769</name>
    <name evidence="4" type="ORF">TNIN_199121</name>
</gene>
<dbReference type="InterPro" id="IPR002018">
    <property type="entry name" value="CarbesteraseB"/>
</dbReference>
<feature type="domain" description="Carboxylesterase type B" evidence="3">
    <location>
        <begin position="21"/>
        <end position="65"/>
    </location>
</feature>
<sequence>MSGTVTFCVVITLVYSVSCNPVVKIGGSEVFGKNIDFKNFKVNQYLGIPYAQPPVGELRFMPTVPIDEEPRILMPFTSLLLAYNIQRILIPGM</sequence>
<protein>
    <submittedName>
        <fullName evidence="4">Acetylcholinesterase-1</fullName>
    </submittedName>
</protein>
<evidence type="ECO:0000313" key="4">
    <source>
        <dbReference type="EMBL" id="GFY69223.1"/>
    </source>
</evidence>
<dbReference type="Pfam" id="PF00135">
    <property type="entry name" value="COesterase"/>
    <property type="match status" value="1"/>
</dbReference>
<keyword evidence="5" id="KW-1185">Reference proteome</keyword>
<dbReference type="SUPFAM" id="SSF53474">
    <property type="entry name" value="alpha/beta-Hydrolases"/>
    <property type="match status" value="1"/>
</dbReference>